<feature type="domain" description="ThuA-like" evidence="3">
    <location>
        <begin position="47"/>
        <end position="272"/>
    </location>
</feature>
<dbReference type="PANTHER" id="PTHR40469:SF2">
    <property type="entry name" value="GALACTOSE-BINDING DOMAIN-LIKE SUPERFAMILY PROTEIN"/>
    <property type="match status" value="1"/>
</dbReference>
<dbReference type="InterPro" id="IPR029062">
    <property type="entry name" value="Class_I_gatase-like"/>
</dbReference>
<feature type="compositionally biased region" description="Basic and acidic residues" evidence="1">
    <location>
        <begin position="297"/>
        <end position="308"/>
    </location>
</feature>
<evidence type="ECO:0000256" key="2">
    <source>
        <dbReference type="SAM" id="SignalP"/>
    </source>
</evidence>
<dbReference type="SUPFAM" id="SSF52317">
    <property type="entry name" value="Class I glutamine amidotransferase-like"/>
    <property type="match status" value="1"/>
</dbReference>
<reference evidence="5" key="1">
    <citation type="journal article" date="2019" name="Int. J. Syst. Evol. Microbiol.">
        <title>The Global Catalogue of Microorganisms (GCM) 10K type strain sequencing project: providing services to taxonomists for standard genome sequencing and annotation.</title>
        <authorList>
            <consortium name="The Broad Institute Genomics Platform"/>
            <consortium name="The Broad Institute Genome Sequencing Center for Infectious Disease"/>
            <person name="Wu L."/>
            <person name="Ma J."/>
        </authorList>
    </citation>
    <scope>NUCLEOTIDE SEQUENCE [LARGE SCALE GENOMIC DNA]</scope>
    <source>
        <strain evidence="5">JCM 17759</strain>
    </source>
</reference>
<dbReference type="Pfam" id="PF06283">
    <property type="entry name" value="ThuA"/>
    <property type="match status" value="1"/>
</dbReference>
<feature type="chain" id="PRO_5045595763" description="ThuA-like domain-containing protein" evidence="2">
    <location>
        <begin position="23"/>
        <end position="330"/>
    </location>
</feature>
<dbReference type="EMBL" id="BAABGA010000054">
    <property type="protein sequence ID" value="GAA4461400.1"/>
    <property type="molecule type" value="Genomic_DNA"/>
</dbReference>
<dbReference type="InterPro" id="IPR029010">
    <property type="entry name" value="ThuA-like"/>
</dbReference>
<gene>
    <name evidence="4" type="ORF">GCM10023156_43940</name>
</gene>
<keyword evidence="2" id="KW-0732">Signal</keyword>
<organism evidence="4 5">
    <name type="scientific">Novipirellula rosea</name>
    <dbReference type="NCBI Taxonomy" id="1031540"/>
    <lineage>
        <taxon>Bacteria</taxon>
        <taxon>Pseudomonadati</taxon>
        <taxon>Planctomycetota</taxon>
        <taxon>Planctomycetia</taxon>
        <taxon>Pirellulales</taxon>
        <taxon>Pirellulaceae</taxon>
        <taxon>Novipirellula</taxon>
    </lineage>
</organism>
<protein>
    <recommendedName>
        <fullName evidence="3">ThuA-like domain-containing protein</fullName>
    </recommendedName>
</protein>
<feature type="signal peptide" evidence="2">
    <location>
        <begin position="1"/>
        <end position="22"/>
    </location>
</feature>
<dbReference type="RefSeq" id="WP_345325506.1">
    <property type="nucleotide sequence ID" value="NZ_BAABGA010000054.1"/>
</dbReference>
<proteinExistence type="predicted"/>
<feature type="region of interest" description="Disordered" evidence="1">
    <location>
        <begin position="278"/>
        <end position="330"/>
    </location>
</feature>
<dbReference type="Gene3D" id="3.40.50.880">
    <property type="match status" value="1"/>
</dbReference>
<dbReference type="PANTHER" id="PTHR40469">
    <property type="entry name" value="SECRETED GLYCOSYL HYDROLASE"/>
    <property type="match status" value="1"/>
</dbReference>
<evidence type="ECO:0000256" key="1">
    <source>
        <dbReference type="SAM" id="MobiDB-lite"/>
    </source>
</evidence>
<sequence length="330" mass="36230">MRMLSLICFLTSLLLPMSQVRAESNANSSDRKKVVFISGPPSHGYGAHEHYAGCLLLANTLKEAMPNFDVEVIKHGWPSEGVKALEGADSIVVYCDGGGRHLLNPHVDELDPLMKKGVGLVCVHYGVETPAGKTGNAFLDWIGGYFEAGWSVNPHWVAKYETFPDHPISRGVKPFAINDEWYYHMRFRDEMKGVTPILSALPPEDTLRRPDGPHSGNPAVRKAIANKEVQHMAWAAERDGGGRGFGFTGGHFHWNWGDENFRKVMLNAIVWTAHGEVPESGVTTGNPSQDELEANQDEPKPAAKADAKTKKKSLTGQSGGPRSSDRKPNR</sequence>
<keyword evidence="5" id="KW-1185">Reference proteome</keyword>
<evidence type="ECO:0000313" key="5">
    <source>
        <dbReference type="Proteomes" id="UP001500840"/>
    </source>
</evidence>
<evidence type="ECO:0000259" key="3">
    <source>
        <dbReference type="Pfam" id="PF06283"/>
    </source>
</evidence>
<dbReference type="Proteomes" id="UP001500840">
    <property type="component" value="Unassembled WGS sequence"/>
</dbReference>
<comment type="caution">
    <text evidence="4">The sequence shown here is derived from an EMBL/GenBank/DDBJ whole genome shotgun (WGS) entry which is preliminary data.</text>
</comment>
<name>A0ABP8N4X2_9BACT</name>
<accession>A0ABP8N4X2</accession>
<evidence type="ECO:0000313" key="4">
    <source>
        <dbReference type="EMBL" id="GAA4461400.1"/>
    </source>
</evidence>